<dbReference type="InterPro" id="IPR051204">
    <property type="entry name" value="ABC_transp_perm/SBD"/>
</dbReference>
<dbReference type="EMBL" id="CP038015">
    <property type="protein sequence ID" value="QBP43023.1"/>
    <property type="molecule type" value="Genomic_DNA"/>
</dbReference>
<dbReference type="InterPro" id="IPR035906">
    <property type="entry name" value="MetI-like_sf"/>
</dbReference>
<keyword evidence="4 6" id="KW-1133">Transmembrane helix</keyword>
<evidence type="ECO:0000256" key="6">
    <source>
        <dbReference type="RuleBase" id="RU363032"/>
    </source>
</evidence>
<evidence type="ECO:0000256" key="2">
    <source>
        <dbReference type="ARBA" id="ARBA00022448"/>
    </source>
</evidence>
<evidence type="ECO:0000259" key="7">
    <source>
        <dbReference type="PROSITE" id="PS50928"/>
    </source>
</evidence>
<dbReference type="AlphaFoldDB" id="A0A4P7A2P1"/>
<proteinExistence type="inferred from homology"/>
<evidence type="ECO:0000313" key="9">
    <source>
        <dbReference type="Proteomes" id="UP000294292"/>
    </source>
</evidence>
<dbReference type="InterPro" id="IPR000515">
    <property type="entry name" value="MetI-like"/>
</dbReference>
<keyword evidence="9" id="KW-1185">Reference proteome</keyword>
<dbReference type="PROSITE" id="PS50928">
    <property type="entry name" value="ABC_TM1"/>
    <property type="match status" value="1"/>
</dbReference>
<dbReference type="GO" id="GO:0055085">
    <property type="term" value="P:transmembrane transport"/>
    <property type="evidence" value="ECO:0007669"/>
    <property type="project" value="InterPro"/>
</dbReference>
<dbReference type="PANTHER" id="PTHR30177:SF4">
    <property type="entry name" value="OSMOPROTECTANT IMPORT PERMEASE PROTEIN OSMW"/>
    <property type="match status" value="1"/>
</dbReference>
<feature type="transmembrane region" description="Helical" evidence="6">
    <location>
        <begin position="46"/>
        <end position="68"/>
    </location>
</feature>
<name>A0A4P7A2P1_9BACL</name>
<feature type="transmembrane region" description="Helical" evidence="6">
    <location>
        <begin position="169"/>
        <end position="190"/>
    </location>
</feature>
<evidence type="ECO:0000256" key="4">
    <source>
        <dbReference type="ARBA" id="ARBA00022989"/>
    </source>
</evidence>
<feature type="transmembrane region" description="Helical" evidence="6">
    <location>
        <begin position="138"/>
        <end position="162"/>
    </location>
</feature>
<comment type="similarity">
    <text evidence="6">Belongs to the binding-protein-dependent transport system permease family.</text>
</comment>
<reference evidence="8 9" key="1">
    <citation type="submission" date="2019-03" db="EMBL/GenBank/DDBJ databases">
        <title>Complete genome sequence of Paenisporosarcina antarctica CGMCC 1.6503T.</title>
        <authorList>
            <person name="Rong J.-C."/>
            <person name="Chi N.-Y."/>
            <person name="Zhang Q.-F."/>
        </authorList>
    </citation>
    <scope>NUCLEOTIDE SEQUENCE [LARGE SCALE GENOMIC DNA]</scope>
    <source>
        <strain evidence="8 9">CGMCC 1.6503</strain>
    </source>
</reference>
<comment type="subcellular location">
    <subcellularLocation>
        <location evidence="6">Cell membrane</location>
        <topology evidence="6">Multi-pass membrane protein</topology>
    </subcellularLocation>
    <subcellularLocation>
        <location evidence="1">Membrane</location>
        <topology evidence="1">Multi-pass membrane protein</topology>
    </subcellularLocation>
</comment>
<feature type="domain" description="ABC transmembrane type-1" evidence="7">
    <location>
        <begin position="8"/>
        <end position="187"/>
    </location>
</feature>
<dbReference type="SUPFAM" id="SSF161098">
    <property type="entry name" value="MetI-like"/>
    <property type="match status" value="1"/>
</dbReference>
<dbReference type="RefSeq" id="WP_134211737.1">
    <property type="nucleotide sequence ID" value="NZ_CP038015.1"/>
</dbReference>
<gene>
    <name evidence="8" type="ORF">E2636_03225</name>
</gene>
<evidence type="ECO:0000313" key="8">
    <source>
        <dbReference type="EMBL" id="QBP43023.1"/>
    </source>
</evidence>
<sequence>MEIFLGAVKVHLILSSVAVAIGISICVPLGIFLAKTEKASLIIMNVVNIGRIIPSLAVLALLMPFVGIGFYPSLIALTLLVCPPILINTVIAVKEVDKNIVEAAYGMGMDKARVIRKVELPLALPVIITGIKTASVEVIASATLAAFIGGGGLGVFIINGIAGANASMLLVGAIPVALLALSAEFILGGIEKLTTPPTT</sequence>
<dbReference type="PANTHER" id="PTHR30177">
    <property type="entry name" value="GLYCINE BETAINE/L-PROLINE TRANSPORT SYSTEM PERMEASE PROTEIN PROW"/>
    <property type="match status" value="1"/>
</dbReference>
<evidence type="ECO:0000256" key="1">
    <source>
        <dbReference type="ARBA" id="ARBA00004141"/>
    </source>
</evidence>
<dbReference type="CDD" id="cd06261">
    <property type="entry name" value="TM_PBP2"/>
    <property type="match status" value="1"/>
</dbReference>
<protein>
    <submittedName>
        <fullName evidence="8">ABC transporter permease</fullName>
    </submittedName>
</protein>
<keyword evidence="3 6" id="KW-0812">Transmembrane</keyword>
<dbReference type="Pfam" id="PF00528">
    <property type="entry name" value="BPD_transp_1"/>
    <property type="match status" value="1"/>
</dbReference>
<dbReference type="GO" id="GO:0031460">
    <property type="term" value="P:glycine betaine transport"/>
    <property type="evidence" value="ECO:0007669"/>
    <property type="project" value="TreeGrafter"/>
</dbReference>
<accession>A0A4P7A2P1</accession>
<organism evidence="8 9">
    <name type="scientific">Paenisporosarcina antarctica</name>
    <dbReference type="NCBI Taxonomy" id="417367"/>
    <lineage>
        <taxon>Bacteria</taxon>
        <taxon>Bacillati</taxon>
        <taxon>Bacillota</taxon>
        <taxon>Bacilli</taxon>
        <taxon>Bacillales</taxon>
        <taxon>Caryophanaceae</taxon>
        <taxon>Paenisporosarcina</taxon>
    </lineage>
</organism>
<evidence type="ECO:0000256" key="3">
    <source>
        <dbReference type="ARBA" id="ARBA00022692"/>
    </source>
</evidence>
<dbReference type="GO" id="GO:0005886">
    <property type="term" value="C:plasma membrane"/>
    <property type="evidence" value="ECO:0007669"/>
    <property type="project" value="UniProtKB-SubCell"/>
</dbReference>
<dbReference type="KEGG" id="panc:E2636_03225"/>
<feature type="transmembrane region" description="Helical" evidence="6">
    <location>
        <begin position="12"/>
        <end position="34"/>
    </location>
</feature>
<dbReference type="Proteomes" id="UP000294292">
    <property type="component" value="Chromosome"/>
</dbReference>
<dbReference type="Gene3D" id="1.10.3720.10">
    <property type="entry name" value="MetI-like"/>
    <property type="match status" value="1"/>
</dbReference>
<evidence type="ECO:0000256" key="5">
    <source>
        <dbReference type="ARBA" id="ARBA00023136"/>
    </source>
</evidence>
<feature type="transmembrane region" description="Helical" evidence="6">
    <location>
        <begin position="74"/>
        <end position="93"/>
    </location>
</feature>
<keyword evidence="2 6" id="KW-0813">Transport</keyword>
<dbReference type="OrthoDB" id="9801163at2"/>
<keyword evidence="5 6" id="KW-0472">Membrane</keyword>